<protein>
    <submittedName>
        <fullName evidence="2">Uncharacterized mitochondrial protein AtMg00310-like</fullName>
    </submittedName>
</protein>
<name>A0ABM4X4X6_COFAR</name>
<dbReference type="RefSeq" id="XP_071939086.1">
    <property type="nucleotide sequence ID" value="XM_072082985.1"/>
</dbReference>
<evidence type="ECO:0000313" key="2">
    <source>
        <dbReference type="RefSeq" id="XP_071939086.1"/>
    </source>
</evidence>
<accession>A0ABM4X4X6</accession>
<proteinExistence type="predicted"/>
<dbReference type="Proteomes" id="UP001652660">
    <property type="component" value="Chromosome 3c"/>
</dbReference>
<dbReference type="PANTHER" id="PTHR33116">
    <property type="entry name" value="REVERSE TRANSCRIPTASE ZINC-BINDING DOMAIN-CONTAINING PROTEIN-RELATED-RELATED"/>
    <property type="match status" value="1"/>
</dbReference>
<organism evidence="1 2">
    <name type="scientific">Coffea arabica</name>
    <name type="common">Arabian coffee</name>
    <dbReference type="NCBI Taxonomy" id="13443"/>
    <lineage>
        <taxon>Eukaryota</taxon>
        <taxon>Viridiplantae</taxon>
        <taxon>Streptophyta</taxon>
        <taxon>Embryophyta</taxon>
        <taxon>Tracheophyta</taxon>
        <taxon>Spermatophyta</taxon>
        <taxon>Magnoliopsida</taxon>
        <taxon>eudicotyledons</taxon>
        <taxon>Gunneridae</taxon>
        <taxon>Pentapetalae</taxon>
        <taxon>asterids</taxon>
        <taxon>lamiids</taxon>
        <taxon>Gentianales</taxon>
        <taxon>Rubiaceae</taxon>
        <taxon>Ixoroideae</taxon>
        <taxon>Gardenieae complex</taxon>
        <taxon>Bertiereae - Coffeeae clade</taxon>
        <taxon>Coffeeae</taxon>
        <taxon>Coffea</taxon>
    </lineage>
</organism>
<keyword evidence="1" id="KW-1185">Reference proteome</keyword>
<gene>
    <name evidence="2" type="primary">LOC140037842</name>
</gene>
<evidence type="ECO:0000313" key="1">
    <source>
        <dbReference type="Proteomes" id="UP001652660"/>
    </source>
</evidence>
<reference evidence="2" key="1">
    <citation type="submission" date="2025-08" db="UniProtKB">
        <authorList>
            <consortium name="RefSeq"/>
        </authorList>
    </citation>
    <scope>IDENTIFICATION</scope>
    <source>
        <tissue evidence="2">Leaves</tissue>
    </source>
</reference>
<sequence length="159" mass="18886">MAIPTYAMSCYKLPKKLRKEICSMMARCWWGQNNKKNKQHWIAWEKFTKNKEEDGMGFKDIQMFNKALLAKQVWKIMTQPNLLQSLMSAREVIEDCCKKKIGNGRGTNIWKDKWINNDRGGRIKTQKPKGSDMQKVSQLMVQYRWNRTLIYKVFNKEDA</sequence>
<dbReference type="PANTHER" id="PTHR33116:SF86">
    <property type="entry name" value="REVERSE TRANSCRIPTASE DOMAIN-CONTAINING PROTEIN"/>
    <property type="match status" value="1"/>
</dbReference>
<dbReference type="GeneID" id="140037842"/>